<name>A0A3E1NJZ0_9BACT</name>
<dbReference type="SUPFAM" id="SSF109854">
    <property type="entry name" value="DinB/YfiT-like putative metalloenzymes"/>
    <property type="match status" value="1"/>
</dbReference>
<dbReference type="Pfam" id="PF12867">
    <property type="entry name" value="DinB_2"/>
    <property type="match status" value="1"/>
</dbReference>
<evidence type="ECO:0000313" key="2">
    <source>
        <dbReference type="EMBL" id="RFM28242.1"/>
    </source>
</evidence>
<organism evidence="2 3">
    <name type="scientific">Deminuibacter soli</name>
    <dbReference type="NCBI Taxonomy" id="2291815"/>
    <lineage>
        <taxon>Bacteria</taxon>
        <taxon>Pseudomonadati</taxon>
        <taxon>Bacteroidota</taxon>
        <taxon>Chitinophagia</taxon>
        <taxon>Chitinophagales</taxon>
        <taxon>Chitinophagaceae</taxon>
        <taxon>Deminuibacter</taxon>
    </lineage>
</organism>
<evidence type="ECO:0000313" key="3">
    <source>
        <dbReference type="Proteomes" id="UP000261284"/>
    </source>
</evidence>
<accession>A0A3E1NJZ0</accession>
<proteinExistence type="predicted"/>
<reference evidence="2 3" key="1">
    <citation type="submission" date="2018-08" db="EMBL/GenBank/DDBJ databases">
        <title>Chitinophagaceae sp. K23C18032701, a novel bacterium isolated from forest soil.</title>
        <authorList>
            <person name="Wang C."/>
        </authorList>
    </citation>
    <scope>NUCLEOTIDE SEQUENCE [LARGE SCALE GENOMIC DNA]</scope>
    <source>
        <strain evidence="2 3">K23C18032701</strain>
    </source>
</reference>
<dbReference type="Proteomes" id="UP000261284">
    <property type="component" value="Unassembled WGS sequence"/>
</dbReference>
<dbReference type="OrthoDB" id="9798830at2"/>
<comment type="caution">
    <text evidence="2">The sequence shown here is derived from an EMBL/GenBank/DDBJ whole genome shotgun (WGS) entry which is preliminary data.</text>
</comment>
<dbReference type="InterPro" id="IPR034660">
    <property type="entry name" value="DinB/YfiT-like"/>
</dbReference>
<dbReference type="RefSeq" id="WP_116847488.1">
    <property type="nucleotide sequence ID" value="NZ_QTJU01000003.1"/>
</dbReference>
<feature type="domain" description="DinB-like" evidence="1">
    <location>
        <begin position="29"/>
        <end position="153"/>
    </location>
</feature>
<dbReference type="AlphaFoldDB" id="A0A3E1NJZ0"/>
<dbReference type="EMBL" id="QTJU01000003">
    <property type="protein sequence ID" value="RFM28242.1"/>
    <property type="molecule type" value="Genomic_DNA"/>
</dbReference>
<gene>
    <name evidence="2" type="ORF">DXN05_12050</name>
</gene>
<dbReference type="InterPro" id="IPR024775">
    <property type="entry name" value="DinB-like"/>
</dbReference>
<dbReference type="Gene3D" id="1.20.120.450">
    <property type="entry name" value="dinb family like domain"/>
    <property type="match status" value="1"/>
</dbReference>
<sequence length="165" mass="18750">MKKATTAESNKGLIAELVFLLNKGNAHAGFEDAVHDMKEDLLGKKPHGVPYSLWQLVEHVRITQADILEFCVNPAYKEMNWPDDYWPKEAAPANMKAFHDTVKQVEKDRKAFIELLESEEADLYEPLAHGTGQNLLREALLIADHTAYHTGEIILLRRMLGDWKA</sequence>
<keyword evidence="3" id="KW-1185">Reference proteome</keyword>
<evidence type="ECO:0000259" key="1">
    <source>
        <dbReference type="Pfam" id="PF12867"/>
    </source>
</evidence>
<protein>
    <submittedName>
        <fullName evidence="2">DinB family protein</fullName>
    </submittedName>
</protein>